<proteinExistence type="predicted"/>
<gene>
    <name evidence="2" type="ORF">Lac1_01730</name>
</gene>
<feature type="transmembrane region" description="Helical" evidence="1">
    <location>
        <begin position="21"/>
        <end position="39"/>
    </location>
</feature>
<keyword evidence="1" id="KW-1133">Transmembrane helix</keyword>
<name>A0ABN6YT90_9FIRM</name>
<evidence type="ECO:0000313" key="2">
    <source>
        <dbReference type="EMBL" id="BDZ75990.1"/>
    </source>
</evidence>
<keyword evidence="1" id="KW-0812">Transmembrane</keyword>
<reference evidence="3" key="1">
    <citation type="journal article" date="2023" name="Int. J. Syst. Evol. Microbiol.">
        <title>Claveliimonas bilis gen. nov., sp. nov., deoxycholic acid-producing bacteria isolated from human faeces, and reclassification of Sellimonas monacensis Zenner et al. 2021 as Claveliimonas monacensis comb. nov.</title>
        <authorList>
            <person name="Hisatomi A."/>
            <person name="Kastawa N.W.E.P.G."/>
            <person name="Song I."/>
            <person name="Ohkuma M."/>
            <person name="Fukiya S."/>
            <person name="Sakamoto M."/>
        </authorList>
    </citation>
    <scope>NUCLEOTIDE SEQUENCE [LARGE SCALE GENOMIC DNA]</scope>
    <source>
        <strain evidence="3">12BBH14</strain>
    </source>
</reference>
<evidence type="ECO:0000313" key="3">
    <source>
        <dbReference type="Proteomes" id="UP001305815"/>
    </source>
</evidence>
<evidence type="ECO:0000256" key="1">
    <source>
        <dbReference type="SAM" id="Phobius"/>
    </source>
</evidence>
<dbReference type="Proteomes" id="UP001305815">
    <property type="component" value="Chromosome"/>
</dbReference>
<accession>A0ABN6YT90</accession>
<protein>
    <submittedName>
        <fullName evidence="2">Uncharacterized protein</fullName>
    </submittedName>
</protein>
<keyword evidence="1" id="KW-0472">Membrane</keyword>
<feature type="transmembrane region" description="Helical" evidence="1">
    <location>
        <begin position="243"/>
        <end position="262"/>
    </location>
</feature>
<sequence>MSDDIRRSLLFWTKNCKYRNLMAAVLVITGILAAVLLASDIGKSIVSQKTISRNSYGEGTVKKQLEISADGQKIEEPIEIEIMERQYTAGEIQEVFRRAVEQIERLALAENESAEKVQTDLNLVTSIPDEPVKVEWELDRYDIMDINGKLHEETVEELEQKGETGILVQLKACLTYTEDETKQAMHEMAVRVYPPVKTKTENLIADIKTEISRIDTKNKTKETIKLPEKVNGKEISYYYPMDFRGLTVLIMGIVVAVLLFFLDRQNRKKEQDDRDRQMMQDYPRIVSQLNLLLSAGMSTKSAWKKIIDEYKKKKIKGKKRYAYEEMEAAWNEMCSGVPERECYEQFGSRCRLQAYMKLGTLLSQNLRKGTKGLADMLRLEGIHAFEERKALAKRLGEEAGTKLLLPMFFMLAVVMIIIIVPAFLSIQL</sequence>
<keyword evidence="3" id="KW-1185">Reference proteome</keyword>
<organism evidence="2 3">
    <name type="scientific">Claveliimonas bilis</name>
    <dbReference type="NCBI Taxonomy" id="3028070"/>
    <lineage>
        <taxon>Bacteria</taxon>
        <taxon>Bacillati</taxon>
        <taxon>Bacillota</taxon>
        <taxon>Clostridia</taxon>
        <taxon>Lachnospirales</taxon>
        <taxon>Lachnospiraceae</taxon>
        <taxon>Claveliimonas</taxon>
    </lineage>
</organism>
<feature type="transmembrane region" description="Helical" evidence="1">
    <location>
        <begin position="403"/>
        <end position="426"/>
    </location>
</feature>
<dbReference type="RefSeq" id="WP_316266004.1">
    <property type="nucleotide sequence ID" value="NZ_AP027742.1"/>
</dbReference>
<dbReference type="EMBL" id="AP027742">
    <property type="protein sequence ID" value="BDZ75990.1"/>
    <property type="molecule type" value="Genomic_DNA"/>
</dbReference>